<evidence type="ECO:0000313" key="3">
    <source>
        <dbReference type="Proteomes" id="UP000494256"/>
    </source>
</evidence>
<organism evidence="2 3">
    <name type="scientific">Arctia plantaginis</name>
    <name type="common">Wood tiger moth</name>
    <name type="synonym">Phalaena plantaginis</name>
    <dbReference type="NCBI Taxonomy" id="874455"/>
    <lineage>
        <taxon>Eukaryota</taxon>
        <taxon>Metazoa</taxon>
        <taxon>Ecdysozoa</taxon>
        <taxon>Arthropoda</taxon>
        <taxon>Hexapoda</taxon>
        <taxon>Insecta</taxon>
        <taxon>Pterygota</taxon>
        <taxon>Neoptera</taxon>
        <taxon>Endopterygota</taxon>
        <taxon>Lepidoptera</taxon>
        <taxon>Glossata</taxon>
        <taxon>Ditrysia</taxon>
        <taxon>Noctuoidea</taxon>
        <taxon>Erebidae</taxon>
        <taxon>Arctiinae</taxon>
        <taxon>Arctia</taxon>
    </lineage>
</organism>
<reference evidence="2 3" key="1">
    <citation type="submission" date="2020-04" db="EMBL/GenBank/DDBJ databases">
        <authorList>
            <person name="Wallbank WR R."/>
            <person name="Pardo Diaz C."/>
            <person name="Kozak K."/>
            <person name="Martin S."/>
            <person name="Jiggins C."/>
            <person name="Moest M."/>
            <person name="Warren A I."/>
            <person name="Byers J.R.P. K."/>
            <person name="Montejo-Kovacevich G."/>
            <person name="Yen C E."/>
        </authorList>
    </citation>
    <scope>NUCLEOTIDE SEQUENCE [LARGE SCALE GENOMIC DNA]</scope>
</reference>
<dbReference type="OrthoDB" id="6375801at2759"/>
<protein>
    <submittedName>
        <fullName evidence="2">Uncharacterized protein</fullName>
    </submittedName>
</protein>
<evidence type="ECO:0000313" key="2">
    <source>
        <dbReference type="EMBL" id="CAB3232817.1"/>
    </source>
</evidence>
<gene>
    <name evidence="2" type="ORF">APLA_LOCUS5853</name>
</gene>
<dbReference type="AlphaFoldDB" id="A0A8S0ZI49"/>
<dbReference type="EMBL" id="CADEBD010000291">
    <property type="protein sequence ID" value="CAB3232817.1"/>
    <property type="molecule type" value="Genomic_DNA"/>
</dbReference>
<evidence type="ECO:0000256" key="1">
    <source>
        <dbReference type="SAM" id="MobiDB-lite"/>
    </source>
</evidence>
<comment type="caution">
    <text evidence="2">The sequence shown here is derived from an EMBL/GenBank/DDBJ whole genome shotgun (WGS) entry which is preliminary data.</text>
</comment>
<dbReference type="Proteomes" id="UP000494256">
    <property type="component" value="Unassembled WGS sequence"/>
</dbReference>
<feature type="region of interest" description="Disordered" evidence="1">
    <location>
        <begin position="18"/>
        <end position="54"/>
    </location>
</feature>
<accession>A0A8S0ZI49</accession>
<sequence length="97" mass="11155">MWKKGKRSGGVKRKIKREYKNITNYQPNETSDTESSFIENERKSTSYEGSAAKTSNIDIESENFIKPWETDNDIFSCSSTSKEDEIYCSVVKLRNGL</sequence>
<proteinExistence type="predicted"/>
<feature type="compositionally biased region" description="Polar residues" evidence="1">
    <location>
        <begin position="21"/>
        <end position="38"/>
    </location>
</feature>
<name>A0A8S0ZI49_ARCPL</name>